<gene>
    <name evidence="1" type="ORF">FX987_03081</name>
</gene>
<accession>A0AAP9NP04</accession>
<organism evidence="1 2">
    <name type="scientific">Vreelandella titanicae</name>
    <dbReference type="NCBI Taxonomy" id="664683"/>
    <lineage>
        <taxon>Bacteria</taxon>
        <taxon>Pseudomonadati</taxon>
        <taxon>Pseudomonadota</taxon>
        <taxon>Gammaproteobacteria</taxon>
        <taxon>Oceanospirillales</taxon>
        <taxon>Halomonadaceae</taxon>
        <taxon>Vreelandella</taxon>
    </lineage>
</organism>
<protein>
    <submittedName>
        <fullName evidence="1">Ubiquinone biosynthesis O-methyltransferase</fullName>
        <ecNumber evidence="1">2.1.1.222</ecNumber>
    </submittedName>
</protein>
<reference evidence="1 2" key="1">
    <citation type="submission" date="2019-12" db="EMBL/GenBank/DDBJ databases">
        <title>Genome sequencing and assembly of endphytes of Porphyra tenera.</title>
        <authorList>
            <person name="Park J.M."/>
            <person name="Shin R."/>
            <person name="Jo S.H."/>
        </authorList>
    </citation>
    <scope>NUCLEOTIDE SEQUENCE [LARGE SCALE GENOMIC DNA]</scope>
    <source>
        <strain evidence="1 2">GPM3</strain>
    </source>
</reference>
<dbReference type="SUPFAM" id="SSF53335">
    <property type="entry name" value="S-adenosyl-L-methionine-dependent methyltransferases"/>
    <property type="match status" value="1"/>
</dbReference>
<dbReference type="SUPFAM" id="SSF82199">
    <property type="entry name" value="SET domain"/>
    <property type="match status" value="1"/>
</dbReference>
<dbReference type="PANTHER" id="PTHR43861">
    <property type="entry name" value="TRANS-ACONITATE 2-METHYLTRANSFERASE-RELATED"/>
    <property type="match status" value="1"/>
</dbReference>
<keyword evidence="1" id="KW-0830">Ubiquinone</keyword>
<dbReference type="GO" id="GO:0032259">
    <property type="term" value="P:methylation"/>
    <property type="evidence" value="ECO:0007669"/>
    <property type="project" value="UniProtKB-KW"/>
</dbReference>
<dbReference type="EC" id="2.1.1.222" evidence="1"/>
<proteinExistence type="predicted"/>
<name>A0AAP9NP04_9GAMM</name>
<dbReference type="Gene3D" id="3.40.50.150">
    <property type="entry name" value="Vaccinia Virus protein VP39"/>
    <property type="match status" value="1"/>
</dbReference>
<dbReference type="GO" id="GO:0102208">
    <property type="term" value="F:2-polyprenyl-6-hydroxyphenol methylase activity"/>
    <property type="evidence" value="ECO:0007669"/>
    <property type="project" value="UniProtKB-EC"/>
</dbReference>
<evidence type="ECO:0000313" key="1">
    <source>
        <dbReference type="EMBL" id="QKS25285.1"/>
    </source>
</evidence>
<keyword evidence="1" id="KW-0808">Transferase</keyword>
<dbReference type="InterPro" id="IPR046341">
    <property type="entry name" value="SET_dom_sf"/>
</dbReference>
<dbReference type="Pfam" id="PF13489">
    <property type="entry name" value="Methyltransf_23"/>
    <property type="match status" value="1"/>
</dbReference>
<dbReference type="Proteomes" id="UP000509761">
    <property type="component" value="Chromosome"/>
</dbReference>
<dbReference type="Gene3D" id="1.25.40.10">
    <property type="entry name" value="Tetratricopeptide repeat domain"/>
    <property type="match status" value="1"/>
</dbReference>
<evidence type="ECO:0000313" key="2">
    <source>
        <dbReference type="Proteomes" id="UP000509761"/>
    </source>
</evidence>
<dbReference type="EMBL" id="CP054580">
    <property type="protein sequence ID" value="QKS25285.1"/>
    <property type="molecule type" value="Genomic_DNA"/>
</dbReference>
<dbReference type="SUPFAM" id="SSF48452">
    <property type="entry name" value="TPR-like"/>
    <property type="match status" value="1"/>
</dbReference>
<dbReference type="InterPro" id="IPR029063">
    <property type="entry name" value="SAM-dependent_MTases_sf"/>
</dbReference>
<keyword evidence="1" id="KW-0489">Methyltransferase</keyword>
<dbReference type="InterPro" id="IPR011990">
    <property type="entry name" value="TPR-like_helical_dom_sf"/>
</dbReference>
<dbReference type="CDD" id="cd02440">
    <property type="entry name" value="AdoMet_MTases"/>
    <property type="match status" value="1"/>
</dbReference>
<keyword evidence="2" id="KW-1185">Reference proteome</keyword>
<sequence length="1486" mass="163772">MRLIKCKGNAMTTSSKVVSAYQTAESYWQSGDTNAAFEAYQMANRLAAQVSPALVEQPSLELKKNRELFTAERYALLQEGGLNYRDAVLLVSTPGDGAGYLAPLLAATQGHQPASALPRIDDIVDSYINEVLAPYHNDLNAYLDDLTPARCRADAQGCLKALTSQVPPAGLLQVSSLSPYLGLLGLWLPQMPLVFCRREVMDAGWAAYMQPPEHGEWQQESLPALGQTIATYELAGQHWASVLPNPVYWVDHQALVASPSQLTSRLLSAWERHVVEEAPLPPPKPWDQPALSTALEDALAPLLEGYQAVMDAEGLPSRPDETFHWQLQGRAVVVDNAAQLPRQADFRELMATRSLAVVAFDPVSRVTAESVAGIEEFQHVPNALLGDGKPATLYATLEERQSATLPPLAEPQQPAALREGSKVLAKLPVSTVTLDSIEGLASLDWLILDEYADALGVLENGTRTLVDTLLLQVRVVFQPTHERQPTLTEISHWASRHGFAFYRLHNPQHRSLLPARDDIAQHQASQLASADALFIPSPERMAALNPQQRQRLAFLLDSHFGIHDLPYQLLADVDSTLAERYLYIRGYTQALDDAAANKAPAFLTFDSRPPRPLQTLANMLSAQRLMPAMSMARQQLEKQENESEARYYLGQAHSLWGNHQEALNELATLCSQVKTGTERDLRYRLALGWAQWRAGQTKLAKRTHETLASTFAGSLAVAHLGVFAWLGSQKPREIKAALQQCEELLGSPDTALRLADISVPNDIRAELIDAKARLQLALASTHNERSEALALYPQAFALLGEQQGPRRTRLLVGLGLAKCAVGDFQAAVDALWQACATYPYSLETVTAYTQLRETLAQSDDLDHQALAQLHQQVFALWQHYPDKGLSPCFNDFGLPYQAFEPLMLPGNRPAVARLDAYGLSDWLPANATALDIGCNHGYLLLGLADKLAKGVGLDSSATCVAIGNAVAKYLGHSHIELHQASFEQWHSEETFDLVIVSDVHPWLALPKENIGERVNALCKPGGVLLFESVGSRDPQKPEGDIESTAIAVASAGFTTLDEGSLCDDGLSQRRYWLLQRPAEEAHAPQGPGRKTFLPIMAGEAATLAPMRHICELLSKNGAWFHPQLRIHAEGGNLSLHGIAGSPRASYLRVPLAIMPQVQCFDITLQGNNFLCQPNGKPLLSHHHEMMEAMIELYNVTGKPTLWRDSLPFFTWQGEPALQKLIALRSHDKRFAHYQNLATAGDDETLLVDSFIGSRQFGLRKQHLQALDMRGVQGSRTVLFPVIDCLNHHLDADGFTTPADGGEPIMRTFHQPSDKNNGELLVRYNHYDAVDTLLGYGFVDVTSHWITSVPMTLVVGNHHIEVKSNKAISESSLPFDLADLREYIPIVAPQSHTLTRITKLMLCAHKPFSLRRVLTYLVYQLGLAHTSLVAQQQVAALEQQVIEQNRAWWQAFATDVAHLPASHPAQQLGQHSLGLIERVAQQLDIAH</sequence>